<evidence type="ECO:0000313" key="1">
    <source>
        <dbReference type="EMBL" id="RIB26166.1"/>
    </source>
</evidence>
<protein>
    <submittedName>
        <fullName evidence="1">Uncharacterized protein</fullName>
    </submittedName>
</protein>
<dbReference type="EMBL" id="QKWP01000145">
    <property type="protein sequence ID" value="RIB26166.1"/>
    <property type="molecule type" value="Genomic_DNA"/>
</dbReference>
<organism evidence="1 2">
    <name type="scientific">Gigaspora rosea</name>
    <dbReference type="NCBI Taxonomy" id="44941"/>
    <lineage>
        <taxon>Eukaryota</taxon>
        <taxon>Fungi</taxon>
        <taxon>Fungi incertae sedis</taxon>
        <taxon>Mucoromycota</taxon>
        <taxon>Glomeromycotina</taxon>
        <taxon>Glomeromycetes</taxon>
        <taxon>Diversisporales</taxon>
        <taxon>Gigasporaceae</taxon>
        <taxon>Gigaspora</taxon>
    </lineage>
</organism>
<sequence length="59" mass="6852">MDKIKKEDLSASFYEEVIDLTIDSSSESDFPIIDLDDLGINVTNVDEDFQLIENTKYYR</sequence>
<evidence type="ECO:0000313" key="2">
    <source>
        <dbReference type="Proteomes" id="UP000266673"/>
    </source>
</evidence>
<comment type="caution">
    <text evidence="1">The sequence shown here is derived from an EMBL/GenBank/DDBJ whole genome shotgun (WGS) entry which is preliminary data.</text>
</comment>
<keyword evidence="2" id="KW-1185">Reference proteome</keyword>
<name>A0A397W475_9GLOM</name>
<gene>
    <name evidence="1" type="ORF">C2G38_2164007</name>
</gene>
<dbReference type="Proteomes" id="UP000266673">
    <property type="component" value="Unassembled WGS sequence"/>
</dbReference>
<proteinExistence type="predicted"/>
<dbReference type="OrthoDB" id="2403490at2759"/>
<accession>A0A397W475</accession>
<dbReference type="AlphaFoldDB" id="A0A397W475"/>
<reference evidence="1 2" key="1">
    <citation type="submission" date="2018-06" db="EMBL/GenBank/DDBJ databases">
        <title>Comparative genomics reveals the genomic features of Rhizophagus irregularis, R. cerebriforme, R. diaphanum and Gigaspora rosea, and their symbiotic lifestyle signature.</title>
        <authorList>
            <person name="Morin E."/>
            <person name="San Clemente H."/>
            <person name="Chen E.C.H."/>
            <person name="De La Providencia I."/>
            <person name="Hainaut M."/>
            <person name="Kuo A."/>
            <person name="Kohler A."/>
            <person name="Murat C."/>
            <person name="Tang N."/>
            <person name="Roy S."/>
            <person name="Loubradou J."/>
            <person name="Henrissat B."/>
            <person name="Grigoriev I.V."/>
            <person name="Corradi N."/>
            <person name="Roux C."/>
            <person name="Martin F.M."/>
        </authorList>
    </citation>
    <scope>NUCLEOTIDE SEQUENCE [LARGE SCALE GENOMIC DNA]</scope>
    <source>
        <strain evidence="1 2">DAOM 194757</strain>
    </source>
</reference>